<sequence length="441" mass="51521">MSKKLLAPAYMHEFKCLGGDCEDTCCQNWDIRLDKKHYNSLAEAFSGDVSHKSTFDKYVKLFGENDASERNFAYIKVNESGFCPFLNQHSLCHIHAEFGVEPLSDVCTFFPRVFSKRNNLPEMTGALSCPEVVRQCLFSSGQDYEFSAVSRSILPRDHYPVSHRLESTGNLYHEKFSDVNAQLISLINDDQFAFETRMYFLANFTYRLAPHYHHGCEEKQKLIDEEIVRIRSSDIKKQLDEYFYQFNTTEPVAMIIVQSILQLRIQYEGGDKLSKFAGQIFENYKVDIQSSDDFDVFGENVPPDILWQKFQKYWEQLNSRYGAQLEVYFARYVTNCLQREWFIGMPDPFVYIHMLSIRVAVLRFLLTSHPNMITLLNPDPSESAKQTEEEIQQAFNEIVVEVVYLFARSIDHNHNFLQVVFHAMLEQQMMSFDYSLPLLKF</sequence>
<reference evidence="1" key="1">
    <citation type="submission" date="2018-06" db="EMBL/GenBank/DDBJ databases">
        <authorList>
            <person name="Zhirakovskaya E."/>
        </authorList>
    </citation>
    <scope>NUCLEOTIDE SEQUENCE</scope>
</reference>
<dbReference type="NCBIfam" id="NF038110">
    <property type="entry name" value="Lys_methyl_FliB"/>
    <property type="match status" value="1"/>
</dbReference>
<evidence type="ECO:0008006" key="2">
    <source>
        <dbReference type="Google" id="ProtNLM"/>
    </source>
</evidence>
<protein>
    <recommendedName>
        <fullName evidence="2">Lysine-N-methylase</fullName>
    </recommendedName>
</protein>
<gene>
    <name evidence="1" type="ORF">MNBD_GAMMA21-2856</name>
</gene>
<dbReference type="AlphaFoldDB" id="A0A3B1AYF0"/>
<organism evidence="1">
    <name type="scientific">hydrothermal vent metagenome</name>
    <dbReference type="NCBI Taxonomy" id="652676"/>
    <lineage>
        <taxon>unclassified sequences</taxon>
        <taxon>metagenomes</taxon>
        <taxon>ecological metagenomes</taxon>
    </lineage>
</organism>
<dbReference type="EMBL" id="UOFR01000064">
    <property type="protein sequence ID" value="VAW99084.1"/>
    <property type="molecule type" value="Genomic_DNA"/>
</dbReference>
<proteinExistence type="predicted"/>
<accession>A0A3B1AYF0</accession>
<name>A0A3B1AYF0_9ZZZZ</name>
<evidence type="ECO:0000313" key="1">
    <source>
        <dbReference type="EMBL" id="VAW99084.1"/>
    </source>
</evidence>